<organism evidence="1 2">
    <name type="scientific">Raoultibacter massiliensis</name>
    <dbReference type="NCBI Taxonomy" id="1852371"/>
    <lineage>
        <taxon>Bacteria</taxon>
        <taxon>Bacillati</taxon>
        <taxon>Actinomycetota</taxon>
        <taxon>Coriobacteriia</taxon>
        <taxon>Eggerthellales</taxon>
        <taxon>Eggerthellaceae</taxon>
        <taxon>Raoultibacter</taxon>
    </lineage>
</organism>
<comment type="caution">
    <text evidence="1">The sequence shown here is derived from an EMBL/GenBank/DDBJ whole genome shotgun (WGS) entry which is preliminary data.</text>
</comment>
<dbReference type="Pfam" id="PF11392">
    <property type="entry name" value="AllH"/>
    <property type="match status" value="1"/>
</dbReference>
<dbReference type="EMBL" id="JBBNOP010000002">
    <property type="protein sequence ID" value="MEQ3361972.1"/>
    <property type="molecule type" value="Genomic_DNA"/>
</dbReference>
<dbReference type="Proteomes" id="UP001487305">
    <property type="component" value="Unassembled WGS sequence"/>
</dbReference>
<protein>
    <submittedName>
        <fullName evidence="1">DUF2877 domain-containing protein</fullName>
    </submittedName>
</protein>
<gene>
    <name evidence="1" type="ORF">AAA083_03160</name>
</gene>
<keyword evidence="2" id="KW-1185">Reference proteome</keyword>
<dbReference type="InterPro" id="IPR021530">
    <property type="entry name" value="AllH-like"/>
</dbReference>
<evidence type="ECO:0000313" key="1">
    <source>
        <dbReference type="EMBL" id="MEQ3361972.1"/>
    </source>
</evidence>
<reference evidence="1 2" key="1">
    <citation type="submission" date="2024-04" db="EMBL/GenBank/DDBJ databases">
        <title>Human intestinal bacterial collection.</title>
        <authorList>
            <person name="Pauvert C."/>
            <person name="Hitch T.C.A."/>
            <person name="Clavel T."/>
        </authorList>
    </citation>
    <scope>NUCLEOTIDE SEQUENCE [LARGE SCALE GENOMIC DNA]</scope>
    <source>
        <strain evidence="1 2">CLA-KB-H42</strain>
    </source>
</reference>
<proteinExistence type="predicted"/>
<evidence type="ECO:0000313" key="2">
    <source>
        <dbReference type="Proteomes" id="UP001487305"/>
    </source>
</evidence>
<accession>A0ABV1JA61</accession>
<dbReference type="RefSeq" id="WP_349227133.1">
    <property type="nucleotide sequence ID" value="NZ_JBBNOP010000002.1"/>
</dbReference>
<sequence length="293" mass="31366">MRAVGCDILFDDIFRTESPIVLHSVFSHAANMLCDDVVYAIVSREGYSAPATAVVGGTCLFSHLAEHEGSYVARRGGSLLFETGDVIECGTCARSDTRLCSHEWNPDTVERSVQAYDACTSEYTSRADTLAFYRARYASASALPSDAPLPLANAFDSFMEAMRTGEAFDDAVLHILGAGIGLTPSGDDFLCGALCTFAGTINSTAMELRERLRRCLTEDRLVSRTTIVSASMLENACGGMAASSYRTFVDAVLSRPDDVPACFNTLFAVGATSGVDFSVGVICAVRLLIEQGY</sequence>
<name>A0ABV1JA61_9ACTN</name>